<evidence type="ECO:0000313" key="5">
    <source>
        <dbReference type="EMBL" id="KAL1871883.1"/>
    </source>
</evidence>
<dbReference type="Proteomes" id="UP001583177">
    <property type="component" value="Unassembled WGS sequence"/>
</dbReference>
<keyword evidence="2" id="KW-0326">Glycosidase</keyword>
<dbReference type="Gene3D" id="2.60.120.180">
    <property type="match status" value="1"/>
</dbReference>
<accession>A0ABR3X7H7</accession>
<comment type="similarity">
    <text evidence="1 2">Belongs to the glycosyl hydrolase 12 (cellulase H) family.</text>
</comment>
<dbReference type="PANTHER" id="PTHR34002">
    <property type="entry name" value="BLR1656 PROTEIN"/>
    <property type="match status" value="1"/>
</dbReference>
<keyword evidence="4" id="KW-0732">Signal</keyword>
<protein>
    <submittedName>
        <fullName evidence="5">Uncharacterized protein</fullName>
    </submittedName>
</protein>
<feature type="signal peptide" evidence="4">
    <location>
        <begin position="1"/>
        <end position="22"/>
    </location>
</feature>
<keyword evidence="6" id="KW-1185">Reference proteome</keyword>
<dbReference type="InterPro" id="IPR002594">
    <property type="entry name" value="GH12"/>
</dbReference>
<sequence length="384" mass="40429">MIPPPYANILAATLALLPGVNTAKDSPSSSSSASTNGYDAIICGQNGYADGSGLSYSANAWNPDDNGFQCLSWTGDFSPVSASAPHVVGTSSADEVRLHVWLLQIINASSSTSGGFDATWKWPGNPDTVHSYPHVTFSSGDMPVSVSNISALRLAASWSYSPGTVSTADEAGRLRGLDASGLNDVGAKANIAFDMFMDPDKDRATSATAAKYEMMIWIGRVGTPQPLGFDSENATCYTQQLGSLNFTLYTGQNSRGTLVYSWVSPADQTSFDEDITPLLQYLWRNELVSADARIGVVEFGSEAYFSGNNVTFSAGDFNMDIWRGTPVKFELNPVADHCDAPESPAGPQGTSSPEKDIGVRAGEAPLTGFVVAVAVLVSAIASLG</sequence>
<evidence type="ECO:0000256" key="2">
    <source>
        <dbReference type="RuleBase" id="RU361163"/>
    </source>
</evidence>
<dbReference type="InterPro" id="IPR013319">
    <property type="entry name" value="GH11/12"/>
</dbReference>
<keyword evidence="2" id="KW-0624">Polysaccharide degradation</keyword>
<reference evidence="5 6" key="1">
    <citation type="journal article" date="2024" name="IMA Fungus">
        <title>IMA Genome - F19 : A genome assembly and annotation guide to empower mycologists, including annotated draft genome sequences of Ceratocystis pirilliformis, Diaporthe australafricana, Fusarium ophioides, Paecilomyces lecythidis, and Sporothrix stenoceras.</title>
        <authorList>
            <person name="Aylward J."/>
            <person name="Wilson A.M."/>
            <person name="Visagie C.M."/>
            <person name="Spraker J."/>
            <person name="Barnes I."/>
            <person name="Buitendag C."/>
            <person name="Ceriani C."/>
            <person name="Del Mar Angel L."/>
            <person name="du Plessis D."/>
            <person name="Fuchs T."/>
            <person name="Gasser K."/>
            <person name="Kramer D."/>
            <person name="Li W."/>
            <person name="Munsamy K."/>
            <person name="Piso A."/>
            <person name="Price J.L."/>
            <person name="Sonnekus B."/>
            <person name="Thomas C."/>
            <person name="van der Nest A."/>
            <person name="van Dijk A."/>
            <person name="van Heerden A."/>
            <person name="van Vuuren N."/>
            <person name="Yilmaz N."/>
            <person name="Duong T.A."/>
            <person name="van der Merwe N.A."/>
            <person name="Wingfield M.J."/>
            <person name="Wingfield B.D."/>
        </authorList>
    </citation>
    <scope>NUCLEOTIDE SEQUENCE [LARGE SCALE GENOMIC DNA]</scope>
    <source>
        <strain evidence="5 6">CMW 18300</strain>
    </source>
</reference>
<feature type="chain" id="PRO_5045949401" evidence="4">
    <location>
        <begin position="23"/>
        <end position="384"/>
    </location>
</feature>
<evidence type="ECO:0000256" key="1">
    <source>
        <dbReference type="ARBA" id="ARBA00005519"/>
    </source>
</evidence>
<gene>
    <name evidence="5" type="ORF">Daus18300_004516</name>
</gene>
<keyword evidence="2" id="KW-0119">Carbohydrate metabolism</keyword>
<dbReference type="SUPFAM" id="SSF49899">
    <property type="entry name" value="Concanavalin A-like lectins/glucanases"/>
    <property type="match status" value="1"/>
</dbReference>
<dbReference type="InterPro" id="IPR013320">
    <property type="entry name" value="ConA-like_dom_sf"/>
</dbReference>
<evidence type="ECO:0000256" key="3">
    <source>
        <dbReference type="SAM" id="MobiDB-lite"/>
    </source>
</evidence>
<dbReference type="Pfam" id="PF01670">
    <property type="entry name" value="Glyco_hydro_12"/>
    <property type="match status" value="1"/>
</dbReference>
<dbReference type="EMBL" id="JAWRVE010000031">
    <property type="protein sequence ID" value="KAL1871883.1"/>
    <property type="molecule type" value="Genomic_DNA"/>
</dbReference>
<feature type="region of interest" description="Disordered" evidence="3">
    <location>
        <begin position="338"/>
        <end position="358"/>
    </location>
</feature>
<keyword evidence="2" id="KW-0378">Hydrolase</keyword>
<name>A0ABR3X7H7_9PEZI</name>
<dbReference type="PANTHER" id="PTHR34002:SF11">
    <property type="entry name" value="CONCANAVALIN A-LIKE LECTIN_GLUCANASE"/>
    <property type="match status" value="1"/>
</dbReference>
<evidence type="ECO:0000313" key="6">
    <source>
        <dbReference type="Proteomes" id="UP001583177"/>
    </source>
</evidence>
<proteinExistence type="inferred from homology"/>
<evidence type="ECO:0000256" key="4">
    <source>
        <dbReference type="SAM" id="SignalP"/>
    </source>
</evidence>
<comment type="caution">
    <text evidence="5">The sequence shown here is derived from an EMBL/GenBank/DDBJ whole genome shotgun (WGS) entry which is preliminary data.</text>
</comment>
<organism evidence="5 6">
    <name type="scientific">Diaporthe australafricana</name>
    <dbReference type="NCBI Taxonomy" id="127596"/>
    <lineage>
        <taxon>Eukaryota</taxon>
        <taxon>Fungi</taxon>
        <taxon>Dikarya</taxon>
        <taxon>Ascomycota</taxon>
        <taxon>Pezizomycotina</taxon>
        <taxon>Sordariomycetes</taxon>
        <taxon>Sordariomycetidae</taxon>
        <taxon>Diaporthales</taxon>
        <taxon>Diaporthaceae</taxon>
        <taxon>Diaporthe</taxon>
    </lineage>
</organism>